<keyword evidence="1" id="KW-0812">Transmembrane</keyword>
<keyword evidence="2" id="KW-0732">Signal</keyword>
<dbReference type="AlphaFoldDB" id="A0A7S1MJR5"/>
<evidence type="ECO:0000313" key="3">
    <source>
        <dbReference type="EMBL" id="CAD9133431.1"/>
    </source>
</evidence>
<protein>
    <submittedName>
        <fullName evidence="3">Uncharacterized protein</fullName>
    </submittedName>
</protein>
<name>A0A7S1MJR5_NEODS</name>
<feature type="transmembrane region" description="Helical" evidence="1">
    <location>
        <begin position="173"/>
        <end position="197"/>
    </location>
</feature>
<gene>
    <name evidence="3" type="ORF">NDES1114_LOCUS23756</name>
</gene>
<reference evidence="3" key="1">
    <citation type="submission" date="2021-01" db="EMBL/GenBank/DDBJ databases">
        <authorList>
            <person name="Corre E."/>
            <person name="Pelletier E."/>
            <person name="Niang G."/>
            <person name="Scheremetjew M."/>
            <person name="Finn R."/>
            <person name="Kale V."/>
            <person name="Holt S."/>
            <person name="Cochrane G."/>
            <person name="Meng A."/>
            <person name="Brown T."/>
            <person name="Cohen L."/>
        </authorList>
    </citation>
    <scope>NUCLEOTIDE SEQUENCE</scope>
    <source>
        <strain evidence="3">CCAP 1951/1</strain>
    </source>
</reference>
<feature type="chain" id="PRO_5030716953" evidence="2">
    <location>
        <begin position="17"/>
        <end position="230"/>
    </location>
</feature>
<sequence>MRALILLALAAAVASAQTGPWCAGNKADTIYDSPVYTNAESICGASDGIPCDMPTMISGRDNSAYMLKYRNCAPTGPSMDRCCVDECAVRKLSSCTTAHGSTPNTCMFVQGQGNTKMCMVRDKVCRMITNSTQCDIYSFCKFENSQCIFATPTIPQGAAGDSVKDKCPALHPVVIAMLALMFVTFVGAVVLVAVVVYRNQKKFDEEEERRAQIEAATAEAKRARKNRNTL</sequence>
<keyword evidence="1" id="KW-0472">Membrane</keyword>
<accession>A0A7S1MJR5</accession>
<proteinExistence type="predicted"/>
<evidence type="ECO:0000256" key="1">
    <source>
        <dbReference type="SAM" id="Phobius"/>
    </source>
</evidence>
<evidence type="ECO:0000256" key="2">
    <source>
        <dbReference type="SAM" id="SignalP"/>
    </source>
</evidence>
<dbReference type="EMBL" id="HBGF01035402">
    <property type="protein sequence ID" value="CAD9133431.1"/>
    <property type="molecule type" value="Transcribed_RNA"/>
</dbReference>
<feature type="signal peptide" evidence="2">
    <location>
        <begin position="1"/>
        <end position="16"/>
    </location>
</feature>
<organism evidence="3">
    <name type="scientific">Neobodo designis</name>
    <name type="common">Flagellated protozoan</name>
    <name type="synonym">Bodo designis</name>
    <dbReference type="NCBI Taxonomy" id="312471"/>
    <lineage>
        <taxon>Eukaryota</taxon>
        <taxon>Discoba</taxon>
        <taxon>Euglenozoa</taxon>
        <taxon>Kinetoplastea</taxon>
        <taxon>Metakinetoplastina</taxon>
        <taxon>Neobodonida</taxon>
        <taxon>Neobodo</taxon>
    </lineage>
</organism>
<keyword evidence="1" id="KW-1133">Transmembrane helix</keyword>